<reference evidence="2 3" key="1">
    <citation type="journal article" date="2020" name="Mol. Biol. Evol.">
        <title>Interspecific Gene Flow and the Evolution of Specialization in Black and White Rhinoceros.</title>
        <authorList>
            <person name="Moodley Y."/>
            <person name="Westbury M.V."/>
            <person name="Russo I.M."/>
            <person name="Gopalakrishnan S."/>
            <person name="Rakotoarivelo A."/>
            <person name="Olsen R.A."/>
            <person name="Prost S."/>
            <person name="Tunstall T."/>
            <person name="Ryder O.A."/>
            <person name="Dalen L."/>
            <person name="Bruford M.W."/>
        </authorList>
    </citation>
    <scope>NUCLEOTIDE SEQUENCE [LARGE SCALE GENOMIC DNA]</scope>
    <source>
        <strain evidence="2">SBR-YM</strain>
        <tissue evidence="2">Skin</tissue>
    </source>
</reference>
<keyword evidence="3" id="KW-1185">Reference proteome</keyword>
<evidence type="ECO:0000256" key="1">
    <source>
        <dbReference type="SAM" id="MobiDB-lite"/>
    </source>
</evidence>
<protein>
    <submittedName>
        <fullName evidence="2">Uncharacterized protein</fullName>
    </submittedName>
</protein>
<sequence>MARIVERLGEINWKPQEEQNRDLCVRHEEKLLLFCRRLGRSFAGFGEGSGALKSTHTPHGEGFPGISGEVPYSSGEAEGGLAGN</sequence>
<feature type="region of interest" description="Disordered" evidence="1">
    <location>
        <begin position="47"/>
        <end position="84"/>
    </location>
</feature>
<proteinExistence type="predicted"/>
<gene>
    <name evidence="2" type="ORF">HPG69_005781</name>
</gene>
<dbReference type="AlphaFoldDB" id="A0A7J7ESS9"/>
<accession>A0A7J7ESS9</accession>
<dbReference type="Proteomes" id="UP000551758">
    <property type="component" value="Unassembled WGS sequence"/>
</dbReference>
<comment type="caution">
    <text evidence="2">The sequence shown here is derived from an EMBL/GenBank/DDBJ whole genome shotgun (WGS) entry which is preliminary data.</text>
</comment>
<name>A0A7J7ESS9_DICBM</name>
<organism evidence="2 3">
    <name type="scientific">Diceros bicornis minor</name>
    <name type="common">South-central black rhinoceros</name>
    <dbReference type="NCBI Taxonomy" id="77932"/>
    <lineage>
        <taxon>Eukaryota</taxon>
        <taxon>Metazoa</taxon>
        <taxon>Chordata</taxon>
        <taxon>Craniata</taxon>
        <taxon>Vertebrata</taxon>
        <taxon>Euteleostomi</taxon>
        <taxon>Mammalia</taxon>
        <taxon>Eutheria</taxon>
        <taxon>Laurasiatheria</taxon>
        <taxon>Perissodactyla</taxon>
        <taxon>Rhinocerotidae</taxon>
        <taxon>Diceros</taxon>
    </lineage>
</organism>
<evidence type="ECO:0000313" key="3">
    <source>
        <dbReference type="Proteomes" id="UP000551758"/>
    </source>
</evidence>
<dbReference type="EMBL" id="JACDTQ010002427">
    <property type="protein sequence ID" value="KAF5918743.1"/>
    <property type="molecule type" value="Genomic_DNA"/>
</dbReference>
<evidence type="ECO:0000313" key="2">
    <source>
        <dbReference type="EMBL" id="KAF5918743.1"/>
    </source>
</evidence>